<dbReference type="AlphaFoldDB" id="F0BBK7"/>
<reference evidence="2 3" key="1">
    <citation type="journal article" date="2011" name="BMC Genomics">
        <title>Comparative genomics reveals diversity among xanthomonads infecting tomato and pepper.</title>
        <authorList>
            <person name="Potnis N."/>
            <person name="Krasileva K."/>
            <person name="Chow V."/>
            <person name="Almeida N.F."/>
            <person name="Patil P.B."/>
            <person name="Ryan R.P."/>
            <person name="Sharlach M."/>
            <person name="Behlau F."/>
            <person name="Dow J.M."/>
            <person name="Momol M.T."/>
            <person name="White F.F."/>
            <person name="Preston J.F."/>
            <person name="Vinatzer B.A."/>
            <person name="Koebnik R."/>
            <person name="Setubal J.C."/>
            <person name="Norman D.J."/>
            <person name="Staskawicz B.J."/>
            <person name="Jones J.B."/>
        </authorList>
    </citation>
    <scope>NUCLEOTIDE SEQUENCE [LARGE SCALE GENOMIC DNA]</scope>
    <source>
        <strain evidence="2 3">ATCC 35937</strain>
    </source>
</reference>
<evidence type="ECO:0000313" key="3">
    <source>
        <dbReference type="Proteomes" id="UP000003299"/>
    </source>
</evidence>
<dbReference type="Gene3D" id="1.10.4060.10">
    <property type="entry name" value="BPP1347 like domain"/>
    <property type="match status" value="1"/>
</dbReference>
<sequence length="199" mass="22076">MMAPISDTADTSALPLFPLHSVLLPGAAMGLRVFERRYLDLVRECGRNGTSFGVCLILEGNEVGVPATPAAFGTEVRIEDFDVGADGVLVLRLRGTRRFHVQRSRIRDNGLLVGEVSWCEPDPDDELRPEHSLLATVLERMLEQVGGEFASVGPGLLDQSAWVGWRLAELLPLTEQQRLSLLQQDDPHRRLDQLLAWMP</sequence>
<accession>F0BBK7</accession>
<dbReference type="SUPFAM" id="SSF88697">
    <property type="entry name" value="PUA domain-like"/>
    <property type="match status" value="1"/>
</dbReference>
<dbReference type="Proteomes" id="UP000003299">
    <property type="component" value="Unassembled WGS sequence"/>
</dbReference>
<dbReference type="PANTHER" id="PTHR46732:SF8">
    <property type="entry name" value="ATP-DEPENDENT PROTEASE LA (LON) DOMAIN PROTEIN"/>
    <property type="match status" value="1"/>
</dbReference>
<organism evidence="2 3">
    <name type="scientific">Xanthomonas vesicatoria ATCC 35937</name>
    <dbReference type="NCBI Taxonomy" id="925775"/>
    <lineage>
        <taxon>Bacteria</taxon>
        <taxon>Pseudomonadati</taxon>
        <taxon>Pseudomonadota</taxon>
        <taxon>Gammaproteobacteria</taxon>
        <taxon>Lysobacterales</taxon>
        <taxon>Lysobacteraceae</taxon>
        <taxon>Xanthomonas</taxon>
    </lineage>
</organism>
<dbReference type="InterPro" id="IPR015947">
    <property type="entry name" value="PUA-like_sf"/>
</dbReference>
<comment type="caution">
    <text evidence="2">The sequence shown here is derived from an EMBL/GenBank/DDBJ whole genome shotgun (WGS) entry which is preliminary data.</text>
</comment>
<evidence type="ECO:0000259" key="1">
    <source>
        <dbReference type="PROSITE" id="PS51787"/>
    </source>
</evidence>
<dbReference type="Gene3D" id="2.30.130.40">
    <property type="entry name" value="LON domain-like"/>
    <property type="match status" value="1"/>
</dbReference>
<dbReference type="eggNOG" id="COG2802">
    <property type="taxonomic scope" value="Bacteria"/>
</dbReference>
<proteinExistence type="predicted"/>
<name>F0BBK7_9XANT</name>
<dbReference type="InterPro" id="IPR003111">
    <property type="entry name" value="Lon_prtase_N"/>
</dbReference>
<evidence type="ECO:0000313" key="2">
    <source>
        <dbReference type="EMBL" id="EGD10139.1"/>
    </source>
</evidence>
<dbReference type="SMART" id="SM00464">
    <property type="entry name" value="LON"/>
    <property type="match status" value="1"/>
</dbReference>
<dbReference type="Pfam" id="PF02190">
    <property type="entry name" value="LON_substr_bdg"/>
    <property type="match status" value="1"/>
</dbReference>
<dbReference type="InterPro" id="IPR046336">
    <property type="entry name" value="Lon_prtase_N_sf"/>
</dbReference>
<dbReference type="PANTHER" id="PTHR46732">
    <property type="entry name" value="ATP-DEPENDENT PROTEASE LA (LON) DOMAIN PROTEIN"/>
    <property type="match status" value="1"/>
</dbReference>
<gene>
    <name evidence="2" type="ORF">XVE_1479</name>
</gene>
<dbReference type="PROSITE" id="PS51787">
    <property type="entry name" value="LON_N"/>
    <property type="match status" value="1"/>
</dbReference>
<dbReference type="EMBL" id="AEQV01000040">
    <property type="protein sequence ID" value="EGD10139.1"/>
    <property type="molecule type" value="Genomic_DNA"/>
</dbReference>
<protein>
    <submittedName>
        <fullName evidence="2">Peptidase S16, lon domain protein</fullName>
    </submittedName>
</protein>
<feature type="domain" description="Lon N-terminal" evidence="1">
    <location>
        <begin position="11"/>
        <end position="199"/>
    </location>
</feature>